<sequence length="143" mass="16655">ITFPDPVRTDFTSIEYSDLPIKLPQRNLAINFMCRGQMALADANSIDVALVENSKTYLNKLKFGDWIPKELKAVSWSIHTPSERRNLYQNECPGIDEKHNCRLSFFYENGPSVWASLCKEVLRPLVYSRDNRGVRIFRRKEMI</sequence>
<keyword evidence="2" id="KW-1185">Reference proteome</keyword>
<reference evidence="1" key="1">
    <citation type="submission" date="2021-06" db="EMBL/GenBank/DDBJ databases">
        <authorList>
            <person name="Hodson N. C."/>
            <person name="Mongue J. A."/>
            <person name="Jaron S. K."/>
        </authorList>
    </citation>
    <scope>NUCLEOTIDE SEQUENCE</scope>
</reference>
<evidence type="ECO:0000313" key="1">
    <source>
        <dbReference type="EMBL" id="CAG7785213.1"/>
    </source>
</evidence>
<dbReference type="Proteomes" id="UP000708208">
    <property type="component" value="Unassembled WGS sequence"/>
</dbReference>
<proteinExistence type="predicted"/>
<comment type="caution">
    <text evidence="1">The sequence shown here is derived from an EMBL/GenBank/DDBJ whole genome shotgun (WGS) entry which is preliminary data.</text>
</comment>
<evidence type="ECO:0000313" key="2">
    <source>
        <dbReference type="Proteomes" id="UP000708208"/>
    </source>
</evidence>
<accession>A0A8J2KAH3</accession>
<dbReference type="EMBL" id="CAJVCH010291680">
    <property type="protein sequence ID" value="CAG7785213.1"/>
    <property type="molecule type" value="Genomic_DNA"/>
</dbReference>
<feature type="non-terminal residue" evidence="1">
    <location>
        <position position="1"/>
    </location>
</feature>
<name>A0A8J2KAH3_9HEXA</name>
<protein>
    <submittedName>
        <fullName evidence="1">Uncharacterized protein</fullName>
    </submittedName>
</protein>
<dbReference type="AlphaFoldDB" id="A0A8J2KAH3"/>
<organism evidence="1 2">
    <name type="scientific">Allacma fusca</name>
    <dbReference type="NCBI Taxonomy" id="39272"/>
    <lineage>
        <taxon>Eukaryota</taxon>
        <taxon>Metazoa</taxon>
        <taxon>Ecdysozoa</taxon>
        <taxon>Arthropoda</taxon>
        <taxon>Hexapoda</taxon>
        <taxon>Collembola</taxon>
        <taxon>Symphypleona</taxon>
        <taxon>Sminthuridae</taxon>
        <taxon>Allacma</taxon>
    </lineage>
</organism>
<gene>
    <name evidence="1" type="ORF">AFUS01_LOCUS23852</name>
</gene>